<dbReference type="PIRSF" id="PIRSF012608">
    <property type="entry name" value="UCP012608"/>
    <property type="match status" value="1"/>
</dbReference>
<name>A0A271KE82_9HYPH</name>
<dbReference type="Pfam" id="PF10094">
    <property type="entry name" value="DUF2332"/>
    <property type="match status" value="1"/>
</dbReference>
<accession>A0A271KE82</accession>
<evidence type="ECO:0000313" key="1">
    <source>
        <dbReference type="EMBL" id="PAP93754.1"/>
    </source>
</evidence>
<comment type="caution">
    <text evidence="1">The sequence shown here is derived from an EMBL/GenBank/DDBJ whole genome shotgun (WGS) entry which is preliminary data.</text>
</comment>
<dbReference type="OrthoDB" id="7666987at2"/>
<gene>
    <name evidence="1" type="ORF">CIT31_20075</name>
</gene>
<dbReference type="InterPro" id="IPR011200">
    <property type="entry name" value="UCP012608"/>
</dbReference>
<sequence>MDERDIRDHFLAQAKACDGLGSPFTANLCRALAKVLDANTRTGRAVLGWPGDARADGLALRVCGALHALVLTGASERLAVIYPPNQTSVSEIAAVLPEAIARSDEQIVAGLAGAPQTNEIARSAMLLPGFLTIARETGLPLDLCEIGASAGLNLLFDSFHYRYGDADWGDPASPVPLAPEVRGHAVPLGGAINVRHRAGCDIAPFDIADAAARLRLRSYVWADQTARLARLDAALSLAEKVQPLLVKADAADFVEKALAARQQQGGAFVLYHSIMWQYLPRATKDAITATLEQAGRDATAVAPIARLRMEPCDPTKQWAVLSLTLWPGGETRRLANCDYHGRWIEWIG</sequence>
<dbReference type="RefSeq" id="WP_095520066.1">
    <property type="nucleotide sequence ID" value="NZ_NPKH01000024.1"/>
</dbReference>
<proteinExistence type="predicted"/>
<keyword evidence="2" id="KW-1185">Reference proteome</keyword>
<dbReference type="AlphaFoldDB" id="A0A271KE82"/>
<dbReference type="Proteomes" id="UP000215931">
    <property type="component" value="Unassembled WGS sequence"/>
</dbReference>
<protein>
    <recommendedName>
        <fullName evidence="3">DUF2332 domain-containing protein</fullName>
    </recommendedName>
</protein>
<organism evidence="1 2">
    <name type="scientific">Mesorhizobium wenxiniae</name>
    <dbReference type="NCBI Taxonomy" id="2014805"/>
    <lineage>
        <taxon>Bacteria</taxon>
        <taxon>Pseudomonadati</taxon>
        <taxon>Pseudomonadota</taxon>
        <taxon>Alphaproteobacteria</taxon>
        <taxon>Hyphomicrobiales</taxon>
        <taxon>Phyllobacteriaceae</taxon>
        <taxon>Mesorhizobium</taxon>
    </lineage>
</organism>
<reference evidence="1 2" key="1">
    <citation type="submission" date="2017-08" db="EMBL/GenBank/DDBJ databases">
        <title>Mesorhizobium wenxinae sp. nov., a novel rhizobial species isolated from root nodules of chickpea (Cicer arietinum L.).</title>
        <authorList>
            <person name="Zhang J."/>
        </authorList>
    </citation>
    <scope>NUCLEOTIDE SEQUENCE [LARGE SCALE GENOMIC DNA]</scope>
    <source>
        <strain evidence="2">WYCCWR 10019</strain>
    </source>
</reference>
<dbReference type="EMBL" id="NPKH01000024">
    <property type="protein sequence ID" value="PAP93754.1"/>
    <property type="molecule type" value="Genomic_DNA"/>
</dbReference>
<evidence type="ECO:0008006" key="3">
    <source>
        <dbReference type="Google" id="ProtNLM"/>
    </source>
</evidence>
<evidence type="ECO:0000313" key="2">
    <source>
        <dbReference type="Proteomes" id="UP000215931"/>
    </source>
</evidence>